<protein>
    <submittedName>
        <fullName evidence="1">Uncharacterized protein</fullName>
    </submittedName>
</protein>
<accession>A0ABQ7ASE9</accession>
<evidence type="ECO:0000313" key="2">
    <source>
        <dbReference type="Proteomes" id="UP000266723"/>
    </source>
</evidence>
<organism evidence="1 2">
    <name type="scientific">Brassica cretica</name>
    <name type="common">Mustard</name>
    <dbReference type="NCBI Taxonomy" id="69181"/>
    <lineage>
        <taxon>Eukaryota</taxon>
        <taxon>Viridiplantae</taxon>
        <taxon>Streptophyta</taxon>
        <taxon>Embryophyta</taxon>
        <taxon>Tracheophyta</taxon>
        <taxon>Spermatophyta</taxon>
        <taxon>Magnoliopsida</taxon>
        <taxon>eudicotyledons</taxon>
        <taxon>Gunneridae</taxon>
        <taxon>Pentapetalae</taxon>
        <taxon>rosids</taxon>
        <taxon>malvids</taxon>
        <taxon>Brassicales</taxon>
        <taxon>Brassicaceae</taxon>
        <taxon>Brassiceae</taxon>
        <taxon>Brassica</taxon>
    </lineage>
</organism>
<gene>
    <name evidence="1" type="ORF">DY000_02058871</name>
</gene>
<dbReference type="Proteomes" id="UP000266723">
    <property type="component" value="Unassembled WGS sequence"/>
</dbReference>
<comment type="caution">
    <text evidence="1">The sequence shown here is derived from an EMBL/GenBank/DDBJ whole genome shotgun (WGS) entry which is preliminary data.</text>
</comment>
<name>A0ABQ7ASE9_BRACR</name>
<keyword evidence="2" id="KW-1185">Reference proteome</keyword>
<proteinExistence type="predicted"/>
<dbReference type="EMBL" id="QGKV02001556">
    <property type="protein sequence ID" value="KAF3516904.1"/>
    <property type="molecule type" value="Genomic_DNA"/>
</dbReference>
<sequence>MITELEMSSSFSFPRPTTTADDLEDLYKEYGVDRVVFLDLAGAIETPETVRGGYYGAFLSFFHSCGLTFPIPEHVLEMWRSLDYRLLKFS</sequence>
<evidence type="ECO:0000313" key="1">
    <source>
        <dbReference type="EMBL" id="KAF3516904.1"/>
    </source>
</evidence>
<reference evidence="1 2" key="1">
    <citation type="journal article" date="2020" name="BMC Genomics">
        <title>Intraspecific diversification of the crop wild relative Brassica cretica Lam. using demographic model selection.</title>
        <authorList>
            <person name="Kioukis A."/>
            <person name="Michalopoulou V.A."/>
            <person name="Briers L."/>
            <person name="Pirintsos S."/>
            <person name="Studholme D.J."/>
            <person name="Pavlidis P."/>
            <person name="Sarris P.F."/>
        </authorList>
    </citation>
    <scope>NUCLEOTIDE SEQUENCE [LARGE SCALE GENOMIC DNA]</scope>
    <source>
        <strain evidence="2">cv. PFS-1207/04</strain>
    </source>
</reference>